<dbReference type="InterPro" id="IPR006578">
    <property type="entry name" value="MADF-dom"/>
</dbReference>
<dbReference type="GO" id="GO:0006357">
    <property type="term" value="P:regulation of transcription by RNA polymerase II"/>
    <property type="evidence" value="ECO:0007669"/>
    <property type="project" value="TreeGrafter"/>
</dbReference>
<evidence type="ECO:0000313" key="3">
    <source>
        <dbReference type="EnsemblMetazoa" id="GPAI039266-PA"/>
    </source>
</evidence>
<dbReference type="AlphaFoldDB" id="A0A1B0AAE2"/>
<dbReference type="SMART" id="SM00595">
    <property type="entry name" value="MADF"/>
    <property type="match status" value="1"/>
</dbReference>
<dbReference type="GO" id="GO:0005667">
    <property type="term" value="C:transcription regulator complex"/>
    <property type="evidence" value="ECO:0007669"/>
    <property type="project" value="TreeGrafter"/>
</dbReference>
<feature type="domain" description="MADF" evidence="2">
    <location>
        <begin position="7"/>
        <end position="98"/>
    </location>
</feature>
<dbReference type="VEuPathDB" id="VectorBase:GPAI039266"/>
<dbReference type="PANTHER" id="PTHR12243:SF69">
    <property type="entry name" value="SI:CH73-59F11.3"/>
    <property type="match status" value="1"/>
</dbReference>
<dbReference type="Proteomes" id="UP000092445">
    <property type="component" value="Unassembled WGS sequence"/>
</dbReference>
<feature type="region of interest" description="Disordered" evidence="1">
    <location>
        <begin position="104"/>
        <end position="129"/>
    </location>
</feature>
<dbReference type="InterPro" id="IPR039353">
    <property type="entry name" value="TF_Adf1"/>
</dbReference>
<dbReference type="PROSITE" id="PS51029">
    <property type="entry name" value="MADF"/>
    <property type="match status" value="1"/>
</dbReference>
<dbReference type="EnsemblMetazoa" id="GPAI039266-RA">
    <property type="protein sequence ID" value="GPAI039266-PA"/>
    <property type="gene ID" value="GPAI039266"/>
</dbReference>
<feature type="compositionally biased region" description="Acidic residues" evidence="1">
    <location>
        <begin position="168"/>
        <end position="182"/>
    </location>
</feature>
<accession>A0A1B0AAE2</accession>
<sequence length="327" mass="37949">MGEFDLSLINEFRSRPAFYDRNCPKFKDKIYTAHQWQEISNKLGFDVSILKDRMLQLRNRYNLEKRRLEQLREENPSKPIESLWPLYEHLHFLSDHIRARRSYKKMVPLQSQQQQQQQQQKQDLQQRHQQLRHLQLRQQTDASSSGCSGSFVQLGQTFPNTLLSVKMEEDDSEDQDSDADTESNDRDDTIAFEPSTILSEAQQIHSTTRIQQEQNSINTGYQPTITIRRLDTLRSPDPAVIDKPNKKRSYQCTQPAFSAGESSQTTHQKEPCLSSRELRYAAFGNFVSSSLQDLPQNAALELVEKFTSEIVKSLLEKSEDFNGFPSD</sequence>
<evidence type="ECO:0000259" key="2">
    <source>
        <dbReference type="PROSITE" id="PS51029"/>
    </source>
</evidence>
<evidence type="ECO:0000313" key="4">
    <source>
        <dbReference type="Proteomes" id="UP000092445"/>
    </source>
</evidence>
<dbReference type="PANTHER" id="PTHR12243">
    <property type="entry name" value="MADF DOMAIN TRANSCRIPTION FACTOR"/>
    <property type="match status" value="1"/>
</dbReference>
<feature type="compositionally biased region" description="Low complexity" evidence="1">
    <location>
        <begin position="109"/>
        <end position="123"/>
    </location>
</feature>
<name>A0A1B0AAE2_GLOPL</name>
<dbReference type="STRING" id="7398.A0A1B0AAE2"/>
<dbReference type="Pfam" id="PF10545">
    <property type="entry name" value="MADF_DNA_bdg"/>
    <property type="match status" value="1"/>
</dbReference>
<evidence type="ECO:0000256" key="1">
    <source>
        <dbReference type="SAM" id="MobiDB-lite"/>
    </source>
</evidence>
<reference evidence="3" key="2">
    <citation type="submission" date="2020-05" db="UniProtKB">
        <authorList>
            <consortium name="EnsemblMetazoa"/>
        </authorList>
    </citation>
    <scope>IDENTIFICATION</scope>
    <source>
        <strain evidence="3">IAEA</strain>
    </source>
</reference>
<feature type="region of interest" description="Disordered" evidence="1">
    <location>
        <begin position="167"/>
        <end position="187"/>
    </location>
</feature>
<dbReference type="GO" id="GO:0005634">
    <property type="term" value="C:nucleus"/>
    <property type="evidence" value="ECO:0007669"/>
    <property type="project" value="TreeGrafter"/>
</dbReference>
<proteinExistence type="predicted"/>
<organism evidence="3 4">
    <name type="scientific">Glossina pallidipes</name>
    <name type="common">Tsetse fly</name>
    <dbReference type="NCBI Taxonomy" id="7398"/>
    <lineage>
        <taxon>Eukaryota</taxon>
        <taxon>Metazoa</taxon>
        <taxon>Ecdysozoa</taxon>
        <taxon>Arthropoda</taxon>
        <taxon>Hexapoda</taxon>
        <taxon>Insecta</taxon>
        <taxon>Pterygota</taxon>
        <taxon>Neoptera</taxon>
        <taxon>Endopterygota</taxon>
        <taxon>Diptera</taxon>
        <taxon>Brachycera</taxon>
        <taxon>Muscomorpha</taxon>
        <taxon>Hippoboscoidea</taxon>
        <taxon>Glossinidae</taxon>
        <taxon>Glossina</taxon>
    </lineage>
</organism>
<reference evidence="4" key="1">
    <citation type="submission" date="2014-03" db="EMBL/GenBank/DDBJ databases">
        <authorList>
            <person name="Aksoy S."/>
            <person name="Warren W."/>
            <person name="Wilson R.K."/>
        </authorList>
    </citation>
    <scope>NUCLEOTIDE SEQUENCE [LARGE SCALE GENOMIC DNA]</scope>
    <source>
        <strain evidence="4">IAEA</strain>
    </source>
</reference>
<protein>
    <submittedName>
        <fullName evidence="3">MADF domain-containing protein</fullName>
    </submittedName>
</protein>
<keyword evidence="4" id="KW-1185">Reference proteome</keyword>